<name>A0A060YVU4_ONCMY</name>
<protein>
    <submittedName>
        <fullName evidence="1">Uncharacterized protein</fullName>
    </submittedName>
</protein>
<accession>A0A060YVU4</accession>
<dbReference type="EMBL" id="FR923134">
    <property type="protein sequence ID" value="CDQ95881.1"/>
    <property type="molecule type" value="Genomic_DNA"/>
</dbReference>
<dbReference type="Proteomes" id="UP000193380">
    <property type="component" value="Unassembled WGS sequence"/>
</dbReference>
<reference evidence="1" key="1">
    <citation type="journal article" date="2014" name="Nat. Commun.">
        <title>The rainbow trout genome provides novel insights into evolution after whole-genome duplication in vertebrates.</title>
        <authorList>
            <person name="Berthelot C."/>
            <person name="Brunet F."/>
            <person name="Chalopin D."/>
            <person name="Juanchich A."/>
            <person name="Bernard M."/>
            <person name="Noel B."/>
            <person name="Bento P."/>
            <person name="Da Silva C."/>
            <person name="Labadie K."/>
            <person name="Alberti A."/>
            <person name="Aury J.M."/>
            <person name="Louis A."/>
            <person name="Dehais P."/>
            <person name="Bardou P."/>
            <person name="Montfort J."/>
            <person name="Klopp C."/>
            <person name="Cabau C."/>
            <person name="Gaspin C."/>
            <person name="Thorgaard G.H."/>
            <person name="Boussaha M."/>
            <person name="Quillet E."/>
            <person name="Guyomard R."/>
            <person name="Galiana D."/>
            <person name="Bobe J."/>
            <person name="Volff J.N."/>
            <person name="Genet C."/>
            <person name="Wincker P."/>
            <person name="Jaillon O."/>
            <person name="Roest Crollius H."/>
            <person name="Guiguen Y."/>
        </authorList>
    </citation>
    <scope>NUCLEOTIDE SEQUENCE [LARGE SCALE GENOMIC DNA]</scope>
</reference>
<evidence type="ECO:0000313" key="1">
    <source>
        <dbReference type="EMBL" id="CDQ95881.1"/>
    </source>
</evidence>
<evidence type="ECO:0000313" key="2">
    <source>
        <dbReference type="Proteomes" id="UP000193380"/>
    </source>
</evidence>
<dbReference type="Gene3D" id="3.40.50.1010">
    <property type="entry name" value="5'-nuclease"/>
    <property type="match status" value="1"/>
</dbReference>
<organism evidence="1 2">
    <name type="scientific">Oncorhynchus mykiss</name>
    <name type="common">Rainbow trout</name>
    <name type="synonym">Salmo gairdneri</name>
    <dbReference type="NCBI Taxonomy" id="8022"/>
    <lineage>
        <taxon>Eukaryota</taxon>
        <taxon>Metazoa</taxon>
        <taxon>Chordata</taxon>
        <taxon>Craniata</taxon>
        <taxon>Vertebrata</taxon>
        <taxon>Euteleostomi</taxon>
        <taxon>Actinopterygii</taxon>
        <taxon>Neopterygii</taxon>
        <taxon>Teleostei</taxon>
        <taxon>Protacanthopterygii</taxon>
        <taxon>Salmoniformes</taxon>
        <taxon>Salmonidae</taxon>
        <taxon>Salmoninae</taxon>
        <taxon>Oncorhynchus</taxon>
    </lineage>
</organism>
<dbReference type="PaxDb" id="8022-A0A060YVU4"/>
<sequence length="105" mass="12161">MIKTEKVLHLKSSRGRKVRVVREHYLREHVPCYSSLCQAQCANEGKVLSGEVTHYVMPDAGVARDFMEILEFREIQGIVFTQTACQAVQHSRGRRYRSYMPSPYN</sequence>
<proteinExistence type="predicted"/>
<dbReference type="AlphaFoldDB" id="A0A060YVU4"/>
<dbReference type="STRING" id="8022.A0A060YVU4"/>
<gene>
    <name evidence="1" type="ORF">GSONMT00040328001</name>
</gene>
<reference evidence="1" key="2">
    <citation type="submission" date="2014-03" db="EMBL/GenBank/DDBJ databases">
        <authorList>
            <person name="Genoscope - CEA"/>
        </authorList>
    </citation>
    <scope>NUCLEOTIDE SEQUENCE</scope>
</reference>